<accession>A0A8S5RIS6</accession>
<evidence type="ECO:0000313" key="1">
    <source>
        <dbReference type="EMBL" id="DAE30884.1"/>
    </source>
</evidence>
<dbReference type="EMBL" id="BK059105">
    <property type="protein sequence ID" value="DAE30884.1"/>
    <property type="molecule type" value="Genomic_DNA"/>
</dbReference>
<sequence length="60" mass="6542">MALISNTDVYADMLERGATKKEAAWVALGSTAAMFSVDKFAHLGEVFYDDLTAESIKQGR</sequence>
<protein>
    <submittedName>
        <fullName evidence="1">Uncharacterized protein</fullName>
    </submittedName>
</protein>
<reference evidence="1" key="1">
    <citation type="journal article" date="2021" name="Proc. Natl. Acad. Sci. U.S.A.">
        <title>A Catalog of Tens of Thousands of Viruses from Human Metagenomes Reveals Hidden Associations with Chronic Diseases.</title>
        <authorList>
            <person name="Tisza M.J."/>
            <person name="Buck C.B."/>
        </authorList>
    </citation>
    <scope>NUCLEOTIDE SEQUENCE</scope>
    <source>
        <strain evidence="1">CtML55</strain>
    </source>
</reference>
<organism evidence="1">
    <name type="scientific">virus sp. ctML55</name>
    <dbReference type="NCBI Taxonomy" id="2827627"/>
    <lineage>
        <taxon>Viruses</taxon>
    </lineage>
</organism>
<name>A0A8S5RIS6_9VIRU</name>
<proteinExistence type="predicted"/>